<evidence type="ECO:0000313" key="3">
    <source>
        <dbReference type="Proteomes" id="UP000324748"/>
    </source>
</evidence>
<dbReference type="OrthoDB" id="10563991at2759"/>
<reference evidence="2 3" key="1">
    <citation type="submission" date="2019-05" db="EMBL/GenBank/DDBJ databases">
        <title>Emergence of the Ug99 lineage of the wheat stem rust pathogen through somatic hybridization.</title>
        <authorList>
            <person name="Li F."/>
            <person name="Upadhyaya N.M."/>
            <person name="Sperschneider J."/>
            <person name="Matny O."/>
            <person name="Nguyen-Phuc H."/>
            <person name="Mago R."/>
            <person name="Raley C."/>
            <person name="Miller M.E."/>
            <person name="Silverstein K.A.T."/>
            <person name="Henningsen E."/>
            <person name="Hirsch C.D."/>
            <person name="Visser B."/>
            <person name="Pretorius Z.A."/>
            <person name="Steffenson B.J."/>
            <person name="Schwessinger B."/>
            <person name="Dodds P.N."/>
            <person name="Figueroa M."/>
        </authorList>
    </citation>
    <scope>NUCLEOTIDE SEQUENCE [LARGE SCALE GENOMIC DNA]</scope>
    <source>
        <strain evidence="2">21-0</strain>
    </source>
</reference>
<dbReference type="AlphaFoldDB" id="A0A5B0P5R6"/>
<gene>
    <name evidence="2" type="ORF">PGT21_012432</name>
</gene>
<protein>
    <submittedName>
        <fullName evidence="2">Uncharacterized protein</fullName>
    </submittedName>
</protein>
<proteinExistence type="predicted"/>
<dbReference type="Proteomes" id="UP000324748">
    <property type="component" value="Unassembled WGS sequence"/>
</dbReference>
<dbReference type="EMBL" id="VSWC01000067">
    <property type="protein sequence ID" value="KAA1096306.1"/>
    <property type="molecule type" value="Genomic_DNA"/>
</dbReference>
<comment type="caution">
    <text evidence="2">The sequence shown here is derived from an EMBL/GenBank/DDBJ whole genome shotgun (WGS) entry which is preliminary data.</text>
</comment>
<feature type="region of interest" description="Disordered" evidence="1">
    <location>
        <begin position="65"/>
        <end position="90"/>
    </location>
</feature>
<name>A0A5B0P5R6_PUCGR</name>
<sequence>MANLFNSVLGASTAVNPGDRTLCPIELPGTAGPSNLLRTNRANTAPASGSHIGNHRQDEVPPIIPVFQHHRPDPPPHQPNAHAAETEDERDFRLSELKLKANKLVLSTVASIVTGMKKEDALQPDGSNFGQ</sequence>
<keyword evidence="3" id="KW-1185">Reference proteome</keyword>
<evidence type="ECO:0000313" key="2">
    <source>
        <dbReference type="EMBL" id="KAA1096306.1"/>
    </source>
</evidence>
<accession>A0A5B0P5R6</accession>
<organism evidence="2 3">
    <name type="scientific">Puccinia graminis f. sp. tritici</name>
    <dbReference type="NCBI Taxonomy" id="56615"/>
    <lineage>
        <taxon>Eukaryota</taxon>
        <taxon>Fungi</taxon>
        <taxon>Dikarya</taxon>
        <taxon>Basidiomycota</taxon>
        <taxon>Pucciniomycotina</taxon>
        <taxon>Pucciniomycetes</taxon>
        <taxon>Pucciniales</taxon>
        <taxon>Pucciniaceae</taxon>
        <taxon>Puccinia</taxon>
    </lineage>
</organism>
<evidence type="ECO:0000256" key="1">
    <source>
        <dbReference type="SAM" id="MobiDB-lite"/>
    </source>
</evidence>